<comment type="similarity">
    <text evidence="2">Belongs to the SPP2 family.</text>
</comment>
<feature type="compositionally biased region" description="Basic and acidic residues" evidence="4">
    <location>
        <begin position="198"/>
        <end position="210"/>
    </location>
</feature>
<evidence type="ECO:0000256" key="4">
    <source>
        <dbReference type="SAM" id="MobiDB-lite"/>
    </source>
</evidence>
<organism evidence="6 7">
    <name type="scientific">Tilletia horrida</name>
    <dbReference type="NCBI Taxonomy" id="155126"/>
    <lineage>
        <taxon>Eukaryota</taxon>
        <taxon>Fungi</taxon>
        <taxon>Dikarya</taxon>
        <taxon>Basidiomycota</taxon>
        <taxon>Ustilaginomycotina</taxon>
        <taxon>Exobasidiomycetes</taxon>
        <taxon>Tilletiales</taxon>
        <taxon>Tilletiaceae</taxon>
        <taxon>Tilletia</taxon>
    </lineage>
</organism>
<dbReference type="AlphaFoldDB" id="A0AAN6G8P3"/>
<feature type="compositionally biased region" description="Basic and acidic residues" evidence="4">
    <location>
        <begin position="408"/>
        <end position="508"/>
    </location>
</feature>
<keyword evidence="3" id="KW-0539">Nucleus</keyword>
<name>A0AAN6G8P3_9BASI</name>
<dbReference type="PANTHER" id="PTHR15818:SF2">
    <property type="entry name" value="G-PATCH DOMAIN AND KOW MOTIFS-CONTAINING PROTEIN"/>
    <property type="match status" value="1"/>
</dbReference>
<feature type="compositionally biased region" description="Basic and acidic residues" evidence="4">
    <location>
        <begin position="61"/>
        <end position="77"/>
    </location>
</feature>
<dbReference type="SMART" id="SM00443">
    <property type="entry name" value="G_patch"/>
    <property type="match status" value="1"/>
</dbReference>
<reference evidence="6" key="1">
    <citation type="journal article" date="2023" name="PhytoFront">
        <title>Draft Genome Resources of Seven Strains of Tilletia horrida, Causal Agent of Kernel Smut of Rice.</title>
        <authorList>
            <person name="Khanal S."/>
            <person name="Antony Babu S."/>
            <person name="Zhou X.G."/>
        </authorList>
    </citation>
    <scope>NUCLEOTIDE SEQUENCE</scope>
    <source>
        <strain evidence="6">TX3</strain>
    </source>
</reference>
<feature type="region of interest" description="Disordered" evidence="4">
    <location>
        <begin position="316"/>
        <end position="534"/>
    </location>
</feature>
<proteinExistence type="inferred from homology"/>
<feature type="domain" description="G-patch" evidence="5">
    <location>
        <begin position="301"/>
        <end position="347"/>
    </location>
</feature>
<feature type="compositionally biased region" description="Polar residues" evidence="4">
    <location>
        <begin position="389"/>
        <end position="404"/>
    </location>
</feature>
<feature type="region of interest" description="Disordered" evidence="4">
    <location>
        <begin position="148"/>
        <end position="274"/>
    </location>
</feature>
<dbReference type="Proteomes" id="UP001176521">
    <property type="component" value="Unassembled WGS sequence"/>
</dbReference>
<dbReference type="EMBL" id="JAPDMQ010000433">
    <property type="protein sequence ID" value="KAK0524796.1"/>
    <property type="molecule type" value="Genomic_DNA"/>
</dbReference>
<evidence type="ECO:0000313" key="6">
    <source>
        <dbReference type="EMBL" id="KAK0524796.1"/>
    </source>
</evidence>
<dbReference type="GO" id="GO:0003676">
    <property type="term" value="F:nucleic acid binding"/>
    <property type="evidence" value="ECO:0007669"/>
    <property type="project" value="InterPro"/>
</dbReference>
<dbReference type="PANTHER" id="PTHR15818">
    <property type="entry name" value="G PATCH AND KOW-CONTAINING"/>
    <property type="match status" value="1"/>
</dbReference>
<evidence type="ECO:0000256" key="1">
    <source>
        <dbReference type="ARBA" id="ARBA00004123"/>
    </source>
</evidence>
<feature type="region of interest" description="Disordered" evidence="4">
    <location>
        <begin position="1"/>
        <end position="119"/>
    </location>
</feature>
<accession>A0AAN6G8P3</accession>
<dbReference type="GO" id="GO:0005681">
    <property type="term" value="C:spliceosomal complex"/>
    <property type="evidence" value="ECO:0007669"/>
    <property type="project" value="TreeGrafter"/>
</dbReference>
<gene>
    <name evidence="6" type="primary">spp2</name>
    <name evidence="6" type="ORF">OC842_005722</name>
</gene>
<feature type="compositionally biased region" description="Basic and acidic residues" evidence="4">
    <location>
        <begin position="239"/>
        <end position="255"/>
    </location>
</feature>
<comment type="subcellular location">
    <subcellularLocation>
        <location evidence="1">Nucleus</location>
    </subcellularLocation>
</comment>
<evidence type="ECO:0000259" key="5">
    <source>
        <dbReference type="PROSITE" id="PS50174"/>
    </source>
</evidence>
<feature type="compositionally biased region" description="Low complexity" evidence="4">
    <location>
        <begin position="13"/>
        <end position="43"/>
    </location>
</feature>
<feature type="compositionally biased region" description="Polar residues" evidence="4">
    <location>
        <begin position="262"/>
        <end position="272"/>
    </location>
</feature>
<feature type="compositionally biased region" description="Basic and acidic residues" evidence="4">
    <location>
        <begin position="520"/>
        <end position="534"/>
    </location>
</feature>
<feature type="compositionally biased region" description="Low complexity" evidence="4">
    <location>
        <begin position="509"/>
        <end position="519"/>
    </location>
</feature>
<feature type="compositionally biased region" description="Acidic residues" evidence="4">
    <location>
        <begin position="44"/>
        <end position="54"/>
    </location>
</feature>
<dbReference type="GO" id="GO:0000398">
    <property type="term" value="P:mRNA splicing, via spliceosome"/>
    <property type="evidence" value="ECO:0007669"/>
    <property type="project" value="InterPro"/>
</dbReference>
<dbReference type="InterPro" id="IPR026822">
    <property type="entry name" value="Spp2/MOS2_G-patch"/>
</dbReference>
<feature type="compositionally biased region" description="Low complexity" evidence="4">
    <location>
        <begin position="78"/>
        <end position="90"/>
    </location>
</feature>
<evidence type="ECO:0000313" key="7">
    <source>
        <dbReference type="Proteomes" id="UP001176521"/>
    </source>
</evidence>
<dbReference type="InterPro" id="IPR000467">
    <property type="entry name" value="G_patch_dom"/>
</dbReference>
<sequence length="534" mass="58431">MPAPAPSFTVTRPPSAHPSSKASSSAPSSTSRPFQRAAAFANDSDNDDEDEDDGAGGAGRQSREHDRGQRASGRDSRASGSSSVVRSTARPRTEFVTDFVAGQGASSSSAKPRTRTPELVIPLQNDLDWRTSRKKMLGLAMPSYQAQLGSLTSMRAPGTAGDAGQPPPPLSGQNGTQAGPAVERMNDQEQVRGLISRKRADEDVEMQIKEEVEEDANGSLHAEASIPAAQPEASPKPPRSADELARQALLEEMRTGEGQASGDANSHSNLVISMSEEDALRRDLDYRPDAPDAAAYQAVPVEAFGAAMLRGMGWKEGMGAGRRRNGPQQAPEVQRRAALLGLGAKERPAPEGSGNGASGGSGKGASRAPARPNMRYVPVVQRERERDSSVANSSRPDSGSSTPNPARGSDRERERERSPKPRDKDRDRDRDRGGKRDRDGSQRDRDRDRDRERSSRDYGRRRDDAHEKSERGSLGRHGDDYRERRENGTSRESERDRDRDRDWHRSGDRGSTSRGSGSSRRYERDDERYERRRD</sequence>
<evidence type="ECO:0000256" key="3">
    <source>
        <dbReference type="ARBA" id="ARBA00023242"/>
    </source>
</evidence>
<evidence type="ECO:0000256" key="2">
    <source>
        <dbReference type="ARBA" id="ARBA00008576"/>
    </source>
</evidence>
<keyword evidence="7" id="KW-1185">Reference proteome</keyword>
<protein>
    <submittedName>
        <fullName evidence="6">DNA primase large subunit Spp2</fullName>
    </submittedName>
</protein>
<comment type="caution">
    <text evidence="6">The sequence shown here is derived from an EMBL/GenBank/DDBJ whole genome shotgun (WGS) entry which is preliminary data.</text>
</comment>
<dbReference type="InterPro" id="IPR045166">
    <property type="entry name" value="Spp2-like"/>
</dbReference>
<feature type="compositionally biased region" description="Gly residues" evidence="4">
    <location>
        <begin position="353"/>
        <end position="363"/>
    </location>
</feature>
<dbReference type="PROSITE" id="PS50174">
    <property type="entry name" value="G_PATCH"/>
    <property type="match status" value="1"/>
</dbReference>
<dbReference type="Pfam" id="PF12656">
    <property type="entry name" value="G-patch_2"/>
    <property type="match status" value="1"/>
</dbReference>